<evidence type="ECO:0000256" key="1">
    <source>
        <dbReference type="ARBA" id="ARBA00004651"/>
    </source>
</evidence>
<sequence>MLQHLHDHWPVVPLLAIGIFATGFHAIPILTVLYPALLLHYSRKQWLHVVFAYAISSLSTTLAILGMFDGEVDAPSFQHPGTVFALSLFGNLVVLWCLAVDHLVQHTCIWQRILVFPCIWAGSWLLFTALAPFGDIYVFSNPVLGWSDLVQAAATIGGRPMIDFVLALGCTVLLELKHTKWDNPVFLQDEEDATDESMPRPVQWWKSPTTLYAIFIGVLLFYGGIQTSIYPGSFFQVGYPDYVPDTVPVGCVVGPGNIHQELQLQHEHWFNKTTKLAQAGAKMILWSEETAQVHDPEEESKLLERGKEIAQEQSVYIAVTYDLLGPIQQNKLVLITPQGDIGIDYIKAHPVPFVEPQPAGPNVLPFVDTPEFGRVGAAICFDFNFPSFMLQASKNKIDLMLQASWTWGPIGTYHSQGNSLRAVENGFTMLRCGSQGLSGVFEPVSNGLFTQHVPSVNDNDYIFNLPLRKRRWTLYGFLGDVFGYVCLVLGIGAAGYRLYQIIQEKRTSNIEL</sequence>
<dbReference type="GO" id="GO:0005886">
    <property type="term" value="C:plasma membrane"/>
    <property type="evidence" value="ECO:0007669"/>
    <property type="project" value="UniProtKB-SubCell"/>
</dbReference>
<keyword evidence="4 8" id="KW-0812">Transmembrane</keyword>
<gene>
    <name evidence="10" type="ORF">LRAMOSA01625</name>
</gene>
<evidence type="ECO:0000256" key="5">
    <source>
        <dbReference type="ARBA" id="ARBA00022989"/>
    </source>
</evidence>
<evidence type="ECO:0000259" key="9">
    <source>
        <dbReference type="PROSITE" id="PS50263"/>
    </source>
</evidence>
<evidence type="ECO:0000256" key="3">
    <source>
        <dbReference type="ARBA" id="ARBA00022679"/>
    </source>
</evidence>
<dbReference type="GO" id="GO:0016410">
    <property type="term" value="F:N-acyltransferase activity"/>
    <property type="evidence" value="ECO:0007669"/>
    <property type="project" value="InterPro"/>
</dbReference>
<dbReference type="PROSITE" id="PS50263">
    <property type="entry name" value="CN_HYDROLASE"/>
    <property type="match status" value="1"/>
</dbReference>
<keyword evidence="3" id="KW-0808">Transferase</keyword>
<evidence type="ECO:0000256" key="7">
    <source>
        <dbReference type="ARBA" id="ARBA00023315"/>
    </source>
</evidence>
<dbReference type="SUPFAM" id="SSF56317">
    <property type="entry name" value="Carbon-nitrogen hydrolase"/>
    <property type="match status" value="1"/>
</dbReference>
<feature type="domain" description="CN hydrolase" evidence="9">
    <location>
        <begin position="235"/>
        <end position="467"/>
    </location>
</feature>
<dbReference type="PANTHER" id="PTHR38686">
    <property type="entry name" value="APOLIPOPROTEIN N-ACYLTRANSFERASE"/>
    <property type="match status" value="1"/>
</dbReference>
<dbReference type="Gene3D" id="3.60.110.10">
    <property type="entry name" value="Carbon-nitrogen hydrolase"/>
    <property type="match status" value="1"/>
</dbReference>
<feature type="transmembrane region" description="Helical" evidence="8">
    <location>
        <begin position="113"/>
        <end position="133"/>
    </location>
</feature>
<keyword evidence="6 8" id="KW-0472">Membrane</keyword>
<dbReference type="GO" id="GO:0042158">
    <property type="term" value="P:lipoprotein biosynthetic process"/>
    <property type="evidence" value="ECO:0007669"/>
    <property type="project" value="InterPro"/>
</dbReference>
<proteinExistence type="predicted"/>
<keyword evidence="2" id="KW-1003">Cell membrane</keyword>
<comment type="subcellular location">
    <subcellularLocation>
        <location evidence="1">Cell membrane</location>
        <topology evidence="1">Multi-pass membrane protein</topology>
    </subcellularLocation>
</comment>
<reference evidence="10" key="1">
    <citation type="journal article" date="2014" name="Genome Announc.">
        <title>De novo whole-genome sequence and genome annotation of Lichtheimia ramosa.</title>
        <authorList>
            <person name="Linde J."/>
            <person name="Schwartze V."/>
            <person name="Binder U."/>
            <person name="Lass-Florl C."/>
            <person name="Voigt K."/>
            <person name="Horn F."/>
        </authorList>
    </citation>
    <scope>NUCLEOTIDE SEQUENCE</scope>
    <source>
        <strain evidence="10">JMRC FSU:6197</strain>
    </source>
</reference>
<dbReference type="InterPro" id="IPR004563">
    <property type="entry name" value="Apolipo_AcylTrfase"/>
</dbReference>
<accession>A0A077WIQ8</accession>
<evidence type="ECO:0000256" key="4">
    <source>
        <dbReference type="ARBA" id="ARBA00022692"/>
    </source>
</evidence>
<evidence type="ECO:0000313" key="10">
    <source>
        <dbReference type="EMBL" id="CDS07676.1"/>
    </source>
</evidence>
<feature type="transmembrane region" description="Helical" evidence="8">
    <location>
        <begin position="153"/>
        <end position="174"/>
    </location>
</feature>
<organism evidence="10">
    <name type="scientific">Lichtheimia ramosa</name>
    <dbReference type="NCBI Taxonomy" id="688394"/>
    <lineage>
        <taxon>Eukaryota</taxon>
        <taxon>Fungi</taxon>
        <taxon>Fungi incertae sedis</taxon>
        <taxon>Mucoromycota</taxon>
        <taxon>Mucoromycotina</taxon>
        <taxon>Mucoromycetes</taxon>
        <taxon>Mucorales</taxon>
        <taxon>Lichtheimiaceae</taxon>
        <taxon>Lichtheimia</taxon>
    </lineage>
</organism>
<evidence type="ECO:0000256" key="8">
    <source>
        <dbReference type="SAM" id="Phobius"/>
    </source>
</evidence>
<name>A0A077WIQ8_9FUNG</name>
<evidence type="ECO:0000256" key="2">
    <source>
        <dbReference type="ARBA" id="ARBA00022475"/>
    </source>
</evidence>
<dbReference type="OrthoDB" id="2626014at2759"/>
<dbReference type="PANTHER" id="PTHR38686:SF1">
    <property type="entry name" value="APOLIPOPROTEIN N-ACYLTRANSFERASE"/>
    <property type="match status" value="1"/>
</dbReference>
<feature type="transmembrane region" description="Helical" evidence="8">
    <location>
        <begin position="12"/>
        <end position="34"/>
    </location>
</feature>
<dbReference type="Pfam" id="PF00795">
    <property type="entry name" value="CN_hydrolase"/>
    <property type="match status" value="1"/>
</dbReference>
<dbReference type="AlphaFoldDB" id="A0A077WIQ8"/>
<protein>
    <recommendedName>
        <fullName evidence="9">CN hydrolase domain-containing protein</fullName>
    </recommendedName>
</protein>
<keyword evidence="7" id="KW-0012">Acyltransferase</keyword>
<dbReference type="InterPro" id="IPR003010">
    <property type="entry name" value="C-N_Hydrolase"/>
</dbReference>
<feature type="transmembrane region" description="Helical" evidence="8">
    <location>
        <begin position="46"/>
        <end position="68"/>
    </location>
</feature>
<feature type="transmembrane region" description="Helical" evidence="8">
    <location>
        <begin position="210"/>
        <end position="230"/>
    </location>
</feature>
<keyword evidence="5 8" id="KW-1133">Transmembrane helix</keyword>
<feature type="transmembrane region" description="Helical" evidence="8">
    <location>
        <begin position="80"/>
        <end position="101"/>
    </location>
</feature>
<dbReference type="EMBL" id="LK023324">
    <property type="protein sequence ID" value="CDS07676.1"/>
    <property type="molecule type" value="Genomic_DNA"/>
</dbReference>
<dbReference type="InterPro" id="IPR036526">
    <property type="entry name" value="C-N_Hydrolase_sf"/>
</dbReference>
<evidence type="ECO:0000256" key="6">
    <source>
        <dbReference type="ARBA" id="ARBA00023136"/>
    </source>
</evidence>
<feature type="transmembrane region" description="Helical" evidence="8">
    <location>
        <begin position="472"/>
        <end position="496"/>
    </location>
</feature>